<dbReference type="InterPro" id="IPR036691">
    <property type="entry name" value="Endo/exonu/phosph_ase_sf"/>
</dbReference>
<feature type="domain" description="Endonuclease/exonuclease/phosphatase" evidence="1">
    <location>
        <begin position="42"/>
        <end position="369"/>
    </location>
</feature>
<evidence type="ECO:0000313" key="3">
    <source>
        <dbReference type="Proteomes" id="UP000789405"/>
    </source>
</evidence>
<dbReference type="OrthoDB" id="200415at2759"/>
<dbReference type="Pfam" id="PF03372">
    <property type="entry name" value="Exo_endo_phos"/>
    <property type="match status" value="1"/>
</dbReference>
<proteinExistence type="predicted"/>
<dbReference type="InterPro" id="IPR005135">
    <property type="entry name" value="Endo/exonuclease/phosphatase"/>
</dbReference>
<gene>
    <name evidence="2" type="ORF">DERYTH_LOCUS2121</name>
</gene>
<keyword evidence="3" id="KW-1185">Reference proteome</keyword>
<dbReference type="Gene3D" id="3.60.10.10">
    <property type="entry name" value="Endonuclease/exonuclease/phosphatase"/>
    <property type="match status" value="1"/>
</dbReference>
<dbReference type="GO" id="GO:0003824">
    <property type="term" value="F:catalytic activity"/>
    <property type="evidence" value="ECO:0007669"/>
    <property type="project" value="InterPro"/>
</dbReference>
<accession>A0A9N8WCD1</accession>
<protein>
    <submittedName>
        <fullName evidence="2">8482_t:CDS:1</fullName>
    </submittedName>
</protein>
<dbReference type="EMBL" id="CAJVPY010000643">
    <property type="protein sequence ID" value="CAG8485003.1"/>
    <property type="molecule type" value="Genomic_DNA"/>
</dbReference>
<sequence>MDNSFALPEPGEIITYDFRKIDSFPQNQDPKIIDSTSTFKCLQWNVERNYCFSQILSTLKELDPDIAFIQEVDIHCKRSENKNHFKEIASRLGWKGGFVCEFIELESNLRKDRDQGGGVHGNAIFTKHEITFRVLDHKYHPLDWERQGISLREPRKGRRFTLVAEIKTPIGPPILCYCVHLEVFCGIIGRISQFSEILLDSTNHINSHPHQLIFGDLNTMGHSIARLSPLYCTDRYRFLSLGWSESEWWDVNLFDWHINDGDINLKLQAGGSWILAIWLKYFSNKNDDTNVNQLNSLLNNDIISGFNLDVLKAARNPGFYDPWSPTRDITLANKNYFGLYSAKLDWTLLCGFEVINRWIGNDDYSASDHKYMMVEIKFDGLDKISNSSPKNSWKLKRDNWKKELHGTENVNLGKWLKILGIGIGVSIFIFNTFRRR</sequence>
<evidence type="ECO:0000313" key="2">
    <source>
        <dbReference type="EMBL" id="CAG8485003.1"/>
    </source>
</evidence>
<dbReference type="SUPFAM" id="SSF56219">
    <property type="entry name" value="DNase I-like"/>
    <property type="match status" value="1"/>
</dbReference>
<organism evidence="2 3">
    <name type="scientific">Dentiscutata erythropus</name>
    <dbReference type="NCBI Taxonomy" id="1348616"/>
    <lineage>
        <taxon>Eukaryota</taxon>
        <taxon>Fungi</taxon>
        <taxon>Fungi incertae sedis</taxon>
        <taxon>Mucoromycota</taxon>
        <taxon>Glomeromycotina</taxon>
        <taxon>Glomeromycetes</taxon>
        <taxon>Diversisporales</taxon>
        <taxon>Gigasporaceae</taxon>
        <taxon>Dentiscutata</taxon>
    </lineage>
</organism>
<evidence type="ECO:0000259" key="1">
    <source>
        <dbReference type="Pfam" id="PF03372"/>
    </source>
</evidence>
<dbReference type="Proteomes" id="UP000789405">
    <property type="component" value="Unassembled WGS sequence"/>
</dbReference>
<name>A0A9N8WCD1_9GLOM</name>
<reference evidence="2" key="1">
    <citation type="submission" date="2021-06" db="EMBL/GenBank/DDBJ databases">
        <authorList>
            <person name="Kallberg Y."/>
            <person name="Tangrot J."/>
            <person name="Rosling A."/>
        </authorList>
    </citation>
    <scope>NUCLEOTIDE SEQUENCE</scope>
    <source>
        <strain evidence="2">MA453B</strain>
    </source>
</reference>
<dbReference type="AlphaFoldDB" id="A0A9N8WCD1"/>
<comment type="caution">
    <text evidence="2">The sequence shown here is derived from an EMBL/GenBank/DDBJ whole genome shotgun (WGS) entry which is preliminary data.</text>
</comment>